<proteinExistence type="predicted"/>
<organism evidence="1 2">
    <name type="scientific">Sorghum bicolor</name>
    <name type="common">Sorghum</name>
    <name type="synonym">Sorghum vulgare</name>
    <dbReference type="NCBI Taxonomy" id="4558"/>
    <lineage>
        <taxon>Eukaryota</taxon>
        <taxon>Viridiplantae</taxon>
        <taxon>Streptophyta</taxon>
        <taxon>Embryophyta</taxon>
        <taxon>Tracheophyta</taxon>
        <taxon>Spermatophyta</taxon>
        <taxon>Magnoliopsida</taxon>
        <taxon>Liliopsida</taxon>
        <taxon>Poales</taxon>
        <taxon>Poaceae</taxon>
        <taxon>PACMAD clade</taxon>
        <taxon>Panicoideae</taxon>
        <taxon>Andropogonodae</taxon>
        <taxon>Andropogoneae</taxon>
        <taxon>Sorghinae</taxon>
        <taxon>Sorghum</taxon>
    </lineage>
</organism>
<reference evidence="1" key="1">
    <citation type="journal article" date="2019" name="BMC Genomics">
        <title>A new reference genome for Sorghum bicolor reveals high levels of sequence similarity between sweet and grain genotypes: implications for the genetics of sugar metabolism.</title>
        <authorList>
            <person name="Cooper E.A."/>
            <person name="Brenton Z.W."/>
            <person name="Flinn B.S."/>
            <person name="Jenkins J."/>
            <person name="Shu S."/>
            <person name="Flowers D."/>
            <person name="Luo F."/>
            <person name="Wang Y."/>
            <person name="Xia P."/>
            <person name="Barry K."/>
            <person name="Daum C."/>
            <person name="Lipzen A."/>
            <person name="Yoshinaga Y."/>
            <person name="Schmutz J."/>
            <person name="Saski C."/>
            <person name="Vermerris W."/>
            <person name="Kresovich S."/>
        </authorList>
    </citation>
    <scope>NUCLEOTIDE SEQUENCE</scope>
</reference>
<dbReference type="AlphaFoldDB" id="A0A921S026"/>
<sequence>MHTPEDIKKFIDSDARIKVSSQEIQNKDDSDIIILARKCEDKVLETGTIVETDESVEPTDWLHRNDNYVPESRGSCTVHTNPLPTSGK</sequence>
<evidence type="ECO:0000313" key="2">
    <source>
        <dbReference type="Proteomes" id="UP000807115"/>
    </source>
</evidence>
<accession>A0A921S026</accession>
<dbReference type="EMBL" id="CM027680">
    <property type="protein sequence ID" value="KAG0549719.1"/>
    <property type="molecule type" value="Genomic_DNA"/>
</dbReference>
<reference evidence="1" key="2">
    <citation type="submission" date="2020-10" db="EMBL/GenBank/DDBJ databases">
        <authorList>
            <person name="Cooper E.A."/>
            <person name="Brenton Z.W."/>
            <person name="Flinn B.S."/>
            <person name="Jenkins J."/>
            <person name="Shu S."/>
            <person name="Flowers D."/>
            <person name="Luo F."/>
            <person name="Wang Y."/>
            <person name="Xia P."/>
            <person name="Barry K."/>
            <person name="Daum C."/>
            <person name="Lipzen A."/>
            <person name="Yoshinaga Y."/>
            <person name="Schmutz J."/>
            <person name="Saski C."/>
            <person name="Vermerris W."/>
            <person name="Kresovich S."/>
        </authorList>
    </citation>
    <scope>NUCLEOTIDE SEQUENCE</scope>
</reference>
<evidence type="ECO:0000313" key="1">
    <source>
        <dbReference type="EMBL" id="KAG0549719.1"/>
    </source>
</evidence>
<dbReference type="Proteomes" id="UP000807115">
    <property type="component" value="Chromosome 1"/>
</dbReference>
<name>A0A921S026_SORBI</name>
<gene>
    <name evidence="1" type="ORF">BDA96_01G278700</name>
</gene>
<protein>
    <submittedName>
        <fullName evidence="1">Uncharacterized protein</fullName>
    </submittedName>
</protein>
<comment type="caution">
    <text evidence="1">The sequence shown here is derived from an EMBL/GenBank/DDBJ whole genome shotgun (WGS) entry which is preliminary data.</text>
</comment>